<keyword evidence="5" id="KW-0805">Transcription regulation</keyword>
<evidence type="ECO:0000256" key="7">
    <source>
        <dbReference type="ARBA" id="ARBA00024739"/>
    </source>
</evidence>
<keyword evidence="11" id="KW-0969">Cilium</keyword>
<evidence type="ECO:0000313" key="12">
    <source>
        <dbReference type="Proteomes" id="UP000242502"/>
    </source>
</evidence>
<keyword evidence="4" id="KW-1005">Bacterial flagellum biogenesis</keyword>
<dbReference type="STRING" id="62101.AB835_07020"/>
<keyword evidence="11" id="KW-0282">Flagellum</keyword>
<accession>A0A1D2QQE0</accession>
<keyword evidence="3" id="KW-0678">Repressor</keyword>
<gene>
    <name evidence="11" type="ORF">AB835_07020</name>
</gene>
<organism evidence="11 12">
    <name type="scientific">Candidatus Endobugula sertula</name>
    <name type="common">Bugula neritina bacterial symbiont</name>
    <dbReference type="NCBI Taxonomy" id="62101"/>
    <lineage>
        <taxon>Bacteria</taxon>
        <taxon>Pseudomonadati</taxon>
        <taxon>Pseudomonadota</taxon>
        <taxon>Gammaproteobacteria</taxon>
        <taxon>Cellvibrionales</taxon>
        <taxon>Cellvibrionaceae</taxon>
        <taxon>Candidatus Endobugula</taxon>
    </lineage>
</organism>
<protein>
    <recommendedName>
        <fullName evidence="2">Negative regulator of flagellin synthesis</fullName>
    </recommendedName>
    <alternativeName>
        <fullName evidence="8">Anti-sigma-28 factor</fullName>
    </alternativeName>
</protein>
<evidence type="ECO:0000313" key="11">
    <source>
        <dbReference type="EMBL" id="ODS23805.1"/>
    </source>
</evidence>
<name>A0A1D2QQE0_9GAMM</name>
<evidence type="ECO:0000256" key="8">
    <source>
        <dbReference type="ARBA" id="ARBA00030117"/>
    </source>
</evidence>
<comment type="caution">
    <text evidence="11">The sequence shown here is derived from an EMBL/GenBank/DDBJ whole genome shotgun (WGS) entry which is preliminary data.</text>
</comment>
<dbReference type="GO" id="GO:0044781">
    <property type="term" value="P:bacterial-type flagellum organization"/>
    <property type="evidence" value="ECO:0007669"/>
    <property type="project" value="UniProtKB-KW"/>
</dbReference>
<evidence type="ECO:0000256" key="6">
    <source>
        <dbReference type="ARBA" id="ARBA00023163"/>
    </source>
</evidence>
<keyword evidence="6" id="KW-0804">Transcription</keyword>
<feature type="region of interest" description="Disordered" evidence="9">
    <location>
        <begin position="1"/>
        <end position="46"/>
    </location>
</feature>
<evidence type="ECO:0000256" key="2">
    <source>
        <dbReference type="ARBA" id="ARBA00017823"/>
    </source>
</evidence>
<keyword evidence="11" id="KW-0966">Cell projection</keyword>
<evidence type="ECO:0000256" key="4">
    <source>
        <dbReference type="ARBA" id="ARBA00022795"/>
    </source>
</evidence>
<comment type="similarity">
    <text evidence="1">Belongs to the FlgM family.</text>
</comment>
<evidence type="ECO:0000256" key="1">
    <source>
        <dbReference type="ARBA" id="ARBA00005322"/>
    </source>
</evidence>
<dbReference type="GO" id="GO:0045892">
    <property type="term" value="P:negative regulation of DNA-templated transcription"/>
    <property type="evidence" value="ECO:0007669"/>
    <property type="project" value="InterPro"/>
</dbReference>
<comment type="function">
    <text evidence="7">Responsible for the coupling of flagellin expression to flagellar assembly by preventing expression of the flagellin genes when a component of the middle class of proteins is defective. It negatively regulates flagellar genes by inhibiting the activity of FliA by directly binding to FliA.</text>
</comment>
<feature type="compositionally biased region" description="Basic and acidic residues" evidence="9">
    <location>
        <begin position="30"/>
        <end position="42"/>
    </location>
</feature>
<dbReference type="InterPro" id="IPR031316">
    <property type="entry name" value="FlgM_C"/>
</dbReference>
<dbReference type="InterPro" id="IPR035890">
    <property type="entry name" value="Anti-sigma-28_factor_FlgM_sf"/>
</dbReference>
<dbReference type="InterPro" id="IPR007412">
    <property type="entry name" value="FlgM"/>
</dbReference>
<feature type="domain" description="Anti-sigma-28 factor FlgM C-terminal" evidence="10">
    <location>
        <begin position="42"/>
        <end position="96"/>
    </location>
</feature>
<evidence type="ECO:0000259" key="10">
    <source>
        <dbReference type="Pfam" id="PF04316"/>
    </source>
</evidence>
<dbReference type="EMBL" id="MDLC01000020">
    <property type="protein sequence ID" value="ODS23805.1"/>
    <property type="molecule type" value="Genomic_DNA"/>
</dbReference>
<sequence length="99" mass="10965">MVINTSNDITPKTTSQENYTLNTAASSAEKPSDKHTPTDSKDQVQLSQEALLFKHLQSKIQESTGIDSSRVEDIQQRIANGSYIINSENIAEKLIQQDS</sequence>
<evidence type="ECO:0000256" key="3">
    <source>
        <dbReference type="ARBA" id="ARBA00022491"/>
    </source>
</evidence>
<evidence type="ECO:0000256" key="5">
    <source>
        <dbReference type="ARBA" id="ARBA00023015"/>
    </source>
</evidence>
<dbReference type="Pfam" id="PF04316">
    <property type="entry name" value="FlgM"/>
    <property type="match status" value="1"/>
</dbReference>
<dbReference type="NCBIfam" id="TIGR03824">
    <property type="entry name" value="FlgM_jcvi"/>
    <property type="match status" value="1"/>
</dbReference>
<feature type="compositionally biased region" description="Polar residues" evidence="9">
    <location>
        <begin position="1"/>
        <end position="26"/>
    </location>
</feature>
<dbReference type="Proteomes" id="UP000242502">
    <property type="component" value="Unassembled WGS sequence"/>
</dbReference>
<evidence type="ECO:0000256" key="9">
    <source>
        <dbReference type="SAM" id="MobiDB-lite"/>
    </source>
</evidence>
<reference evidence="11 12" key="1">
    <citation type="journal article" date="2016" name="Appl. Environ. Microbiol.">
        <title>Lack of Overt Genome Reduction in the Bryostatin-Producing Bryozoan Symbiont "Candidatus Endobugula sertula".</title>
        <authorList>
            <person name="Miller I.J."/>
            <person name="Vanee N."/>
            <person name="Fong S.S."/>
            <person name="Lim-Fong G.E."/>
            <person name="Kwan J.C."/>
        </authorList>
    </citation>
    <scope>NUCLEOTIDE SEQUENCE [LARGE SCALE GENOMIC DNA]</scope>
    <source>
        <strain evidence="11">AB1-4</strain>
    </source>
</reference>
<proteinExistence type="inferred from homology"/>
<dbReference type="AlphaFoldDB" id="A0A1D2QQE0"/>
<dbReference type="SUPFAM" id="SSF101498">
    <property type="entry name" value="Anti-sigma factor FlgM"/>
    <property type="match status" value="1"/>
</dbReference>